<reference evidence="1" key="1">
    <citation type="submission" date="2014-11" db="EMBL/GenBank/DDBJ databases">
        <authorList>
            <person name="Amaro Gonzalez C."/>
        </authorList>
    </citation>
    <scope>NUCLEOTIDE SEQUENCE</scope>
</reference>
<evidence type="ECO:0000313" key="1">
    <source>
        <dbReference type="EMBL" id="JAH65320.1"/>
    </source>
</evidence>
<dbReference type="EMBL" id="GBXM01043257">
    <property type="protein sequence ID" value="JAH65320.1"/>
    <property type="molecule type" value="Transcribed_RNA"/>
</dbReference>
<dbReference type="AlphaFoldDB" id="A0A0E9UJ76"/>
<name>A0A0E9UJ76_ANGAN</name>
<organism evidence="1">
    <name type="scientific">Anguilla anguilla</name>
    <name type="common">European freshwater eel</name>
    <name type="synonym">Muraena anguilla</name>
    <dbReference type="NCBI Taxonomy" id="7936"/>
    <lineage>
        <taxon>Eukaryota</taxon>
        <taxon>Metazoa</taxon>
        <taxon>Chordata</taxon>
        <taxon>Craniata</taxon>
        <taxon>Vertebrata</taxon>
        <taxon>Euteleostomi</taxon>
        <taxon>Actinopterygii</taxon>
        <taxon>Neopterygii</taxon>
        <taxon>Teleostei</taxon>
        <taxon>Anguilliformes</taxon>
        <taxon>Anguillidae</taxon>
        <taxon>Anguilla</taxon>
    </lineage>
</organism>
<sequence length="57" mass="6169">MTVFSILVTIIPPLQPTTNHSSQIAPLARLRGPAHSSPLAVLSICWLSVHVFIVLPQ</sequence>
<accession>A0A0E9UJ76</accession>
<proteinExistence type="predicted"/>
<reference evidence="1" key="2">
    <citation type="journal article" date="2015" name="Fish Shellfish Immunol.">
        <title>Early steps in the European eel (Anguilla anguilla)-Vibrio vulnificus interaction in the gills: Role of the RtxA13 toxin.</title>
        <authorList>
            <person name="Callol A."/>
            <person name="Pajuelo D."/>
            <person name="Ebbesson L."/>
            <person name="Teles M."/>
            <person name="MacKenzie S."/>
            <person name="Amaro C."/>
        </authorList>
    </citation>
    <scope>NUCLEOTIDE SEQUENCE</scope>
</reference>
<protein>
    <submittedName>
        <fullName evidence="1">Uncharacterized protein</fullName>
    </submittedName>
</protein>